<feature type="domain" description="Response regulatory" evidence="2">
    <location>
        <begin position="8"/>
        <end position="125"/>
    </location>
</feature>
<gene>
    <name evidence="4" type="ORF">AUJ95_03445</name>
</gene>
<dbReference type="InterPro" id="IPR001789">
    <property type="entry name" value="Sig_transdc_resp-reg_receiver"/>
</dbReference>
<evidence type="ECO:0000256" key="1">
    <source>
        <dbReference type="PROSITE-ProRule" id="PRU00169"/>
    </source>
</evidence>
<accession>A0A1J5DZ12</accession>
<dbReference type="EMBL" id="MNYI01000085">
    <property type="protein sequence ID" value="OIP41369.1"/>
    <property type="molecule type" value="Genomic_DNA"/>
</dbReference>
<name>A0A1J5DZ12_9BACT</name>
<evidence type="ECO:0000259" key="3">
    <source>
        <dbReference type="PROSITE" id="PS50887"/>
    </source>
</evidence>
<protein>
    <recommendedName>
        <fullName evidence="6">Diguanylate cyclase response regulator</fullName>
    </recommendedName>
</protein>
<organism evidence="4 5">
    <name type="scientific">Candidatus Desantisbacteria bacterium CG2_30_40_21</name>
    <dbReference type="NCBI Taxonomy" id="1817895"/>
    <lineage>
        <taxon>Bacteria</taxon>
        <taxon>Candidatus Desantisiibacteriota</taxon>
    </lineage>
</organism>
<dbReference type="SUPFAM" id="SSF55073">
    <property type="entry name" value="Nucleotide cyclase"/>
    <property type="match status" value="1"/>
</dbReference>
<dbReference type="PANTHER" id="PTHR45138:SF9">
    <property type="entry name" value="DIGUANYLATE CYCLASE DGCM-RELATED"/>
    <property type="match status" value="1"/>
</dbReference>
<dbReference type="SMART" id="SM00448">
    <property type="entry name" value="REC"/>
    <property type="match status" value="1"/>
</dbReference>
<dbReference type="Gene3D" id="3.40.50.2300">
    <property type="match status" value="1"/>
</dbReference>
<reference evidence="4 5" key="1">
    <citation type="journal article" date="2016" name="Environ. Microbiol.">
        <title>Genomic resolution of a cold subsurface aquifer community provides metabolic insights for novel microbes adapted to high CO concentrations.</title>
        <authorList>
            <person name="Probst A.J."/>
            <person name="Castelle C.J."/>
            <person name="Singh A."/>
            <person name="Brown C.T."/>
            <person name="Anantharaman K."/>
            <person name="Sharon I."/>
            <person name="Hug L.A."/>
            <person name="Burstein D."/>
            <person name="Emerson J.B."/>
            <person name="Thomas B.C."/>
            <person name="Banfield J.F."/>
        </authorList>
    </citation>
    <scope>NUCLEOTIDE SEQUENCE [LARGE SCALE GENOMIC DNA]</scope>
    <source>
        <strain evidence="4">CG2_30_40_21</strain>
    </source>
</reference>
<keyword evidence="1" id="KW-0597">Phosphoprotein</keyword>
<dbReference type="SUPFAM" id="SSF52172">
    <property type="entry name" value="CheY-like"/>
    <property type="match status" value="1"/>
</dbReference>
<dbReference type="PROSITE" id="PS50887">
    <property type="entry name" value="GGDEF"/>
    <property type="match status" value="1"/>
</dbReference>
<dbReference type="GO" id="GO:1902201">
    <property type="term" value="P:negative regulation of bacterial-type flagellum-dependent cell motility"/>
    <property type="evidence" value="ECO:0007669"/>
    <property type="project" value="TreeGrafter"/>
</dbReference>
<dbReference type="AlphaFoldDB" id="A0A1J5DZ12"/>
<dbReference type="InterPro" id="IPR000160">
    <property type="entry name" value="GGDEF_dom"/>
</dbReference>
<dbReference type="GO" id="GO:0043709">
    <property type="term" value="P:cell adhesion involved in single-species biofilm formation"/>
    <property type="evidence" value="ECO:0007669"/>
    <property type="project" value="TreeGrafter"/>
</dbReference>
<comment type="caution">
    <text evidence="4">The sequence shown here is derived from an EMBL/GenBank/DDBJ whole genome shotgun (WGS) entry which is preliminary data.</text>
</comment>
<dbReference type="InterPro" id="IPR011006">
    <property type="entry name" value="CheY-like_superfamily"/>
</dbReference>
<dbReference type="Pfam" id="PF00072">
    <property type="entry name" value="Response_reg"/>
    <property type="match status" value="1"/>
</dbReference>
<proteinExistence type="predicted"/>
<dbReference type="PANTHER" id="PTHR45138">
    <property type="entry name" value="REGULATORY COMPONENTS OF SENSORY TRANSDUCTION SYSTEM"/>
    <property type="match status" value="1"/>
</dbReference>
<dbReference type="GO" id="GO:0000160">
    <property type="term" value="P:phosphorelay signal transduction system"/>
    <property type="evidence" value="ECO:0007669"/>
    <property type="project" value="InterPro"/>
</dbReference>
<evidence type="ECO:0000313" key="4">
    <source>
        <dbReference type="EMBL" id="OIP41369.1"/>
    </source>
</evidence>
<dbReference type="CDD" id="cd01949">
    <property type="entry name" value="GGDEF"/>
    <property type="match status" value="1"/>
</dbReference>
<dbReference type="PROSITE" id="PS50110">
    <property type="entry name" value="RESPONSE_REGULATORY"/>
    <property type="match status" value="1"/>
</dbReference>
<dbReference type="Pfam" id="PF00990">
    <property type="entry name" value="GGDEF"/>
    <property type="match status" value="1"/>
</dbReference>
<dbReference type="NCBIfam" id="TIGR00254">
    <property type="entry name" value="GGDEF"/>
    <property type="match status" value="1"/>
</dbReference>
<dbReference type="InterPro" id="IPR029787">
    <property type="entry name" value="Nucleotide_cyclase"/>
</dbReference>
<feature type="domain" description="GGDEF" evidence="3">
    <location>
        <begin position="169"/>
        <end position="304"/>
    </location>
</feature>
<evidence type="ECO:0008006" key="6">
    <source>
        <dbReference type="Google" id="ProtNLM"/>
    </source>
</evidence>
<sequence>MDNKKHITVLLIEDSPVTIQIIQEMLSTAQDVRINLITTDQISTAIELLSNEKVDIILLDLSLPESHGLDTFLRVSVSAHHVPIVILTVLDDEIIALQSVEKGAQDYLIKGEIDSKILIRSLLYAIERNKTMLELKSLAFLDELTMLYNRRGFLTFAQQELRFAHRKKLEMVLLFMDIDNMKMVNDTFGHKEGDLILVEFSTILKRTFRASDIIARLGGDEFVILALDVPGSDVQTVKYRLQNEIETRNKKNRSCKLSISIGLSRYDSNFPSTLEELLKTADTLMYQQKQRKKQEPVIGGISHA</sequence>
<feature type="modified residue" description="4-aspartylphosphate" evidence="1">
    <location>
        <position position="60"/>
    </location>
</feature>
<evidence type="ECO:0000313" key="5">
    <source>
        <dbReference type="Proteomes" id="UP000183085"/>
    </source>
</evidence>
<dbReference type="Proteomes" id="UP000183085">
    <property type="component" value="Unassembled WGS sequence"/>
</dbReference>
<evidence type="ECO:0000259" key="2">
    <source>
        <dbReference type="PROSITE" id="PS50110"/>
    </source>
</evidence>
<dbReference type="InterPro" id="IPR050469">
    <property type="entry name" value="Diguanylate_Cyclase"/>
</dbReference>
<dbReference type="FunFam" id="3.30.70.270:FF:000001">
    <property type="entry name" value="Diguanylate cyclase domain protein"/>
    <property type="match status" value="1"/>
</dbReference>
<dbReference type="GO" id="GO:0052621">
    <property type="term" value="F:diguanylate cyclase activity"/>
    <property type="evidence" value="ECO:0007669"/>
    <property type="project" value="TreeGrafter"/>
</dbReference>
<dbReference type="CDD" id="cd00156">
    <property type="entry name" value="REC"/>
    <property type="match status" value="1"/>
</dbReference>
<dbReference type="SMART" id="SM00267">
    <property type="entry name" value="GGDEF"/>
    <property type="match status" value="1"/>
</dbReference>
<dbReference type="STRING" id="1817895.AUJ95_03445"/>
<dbReference type="GO" id="GO:0005886">
    <property type="term" value="C:plasma membrane"/>
    <property type="evidence" value="ECO:0007669"/>
    <property type="project" value="TreeGrafter"/>
</dbReference>
<dbReference type="InterPro" id="IPR043128">
    <property type="entry name" value="Rev_trsase/Diguanyl_cyclase"/>
</dbReference>
<dbReference type="Gene3D" id="3.30.70.270">
    <property type="match status" value="1"/>
</dbReference>